<dbReference type="STRING" id="1319815.HMPREF0202_00499"/>
<protein>
    <submittedName>
        <fullName evidence="1">Uncharacterized protein</fullName>
    </submittedName>
</protein>
<dbReference type="RefSeq" id="WP_023050046.1">
    <property type="nucleotide sequence ID" value="NZ_KI518126.1"/>
</dbReference>
<dbReference type="Proteomes" id="UP000017081">
    <property type="component" value="Unassembled WGS sequence"/>
</dbReference>
<gene>
    <name evidence="1" type="ORF">HMPREF0202_00499</name>
</gene>
<dbReference type="HOGENOM" id="CLU_2595290_0_0_0"/>
<dbReference type="AlphaFoldDB" id="U7VDH9"/>
<keyword evidence="2" id="KW-1185">Reference proteome</keyword>
<proteinExistence type="predicted"/>
<comment type="caution">
    <text evidence="1">The sequence shown here is derived from an EMBL/GenBank/DDBJ whole genome shotgun (WGS) entry which is preliminary data.</text>
</comment>
<feature type="non-terminal residue" evidence="1">
    <location>
        <position position="1"/>
    </location>
</feature>
<reference evidence="1 2" key="1">
    <citation type="submission" date="2013-08" db="EMBL/GenBank/DDBJ databases">
        <authorList>
            <person name="Weinstock G."/>
            <person name="Sodergren E."/>
            <person name="Wylie T."/>
            <person name="Fulton L."/>
            <person name="Fulton R."/>
            <person name="Fronick C."/>
            <person name="O'Laughlin M."/>
            <person name="Godfrey J."/>
            <person name="Miner T."/>
            <person name="Herter B."/>
            <person name="Appelbaum E."/>
            <person name="Cordes M."/>
            <person name="Lek S."/>
            <person name="Wollam A."/>
            <person name="Pepin K.H."/>
            <person name="Palsikar V.B."/>
            <person name="Mitreva M."/>
            <person name="Wilson R.K."/>
        </authorList>
    </citation>
    <scope>NUCLEOTIDE SEQUENCE [LARGE SCALE GENOMIC DNA]</scope>
    <source>
        <strain evidence="1 2">ATCC BAA-474</strain>
    </source>
</reference>
<sequence length="79" mass="9568">IFEIKKREKMSKSSIYILKIDSNKFLTSNTLIEFLKKKDLRNEVLEFTLEEISRLIERKLSTKYEFMGMYNPNFPKEIK</sequence>
<accession>U7VDH9</accession>
<organism evidence="1 2">
    <name type="scientific">Cetobacterium somerae ATCC BAA-474</name>
    <dbReference type="NCBI Taxonomy" id="1319815"/>
    <lineage>
        <taxon>Bacteria</taxon>
        <taxon>Fusobacteriati</taxon>
        <taxon>Fusobacteriota</taxon>
        <taxon>Fusobacteriia</taxon>
        <taxon>Fusobacteriales</taxon>
        <taxon>Fusobacteriaceae</taxon>
        <taxon>Cetobacterium</taxon>
    </lineage>
</organism>
<evidence type="ECO:0000313" key="1">
    <source>
        <dbReference type="EMBL" id="ERT69571.1"/>
    </source>
</evidence>
<name>U7VDH9_9FUSO</name>
<evidence type="ECO:0000313" key="2">
    <source>
        <dbReference type="Proteomes" id="UP000017081"/>
    </source>
</evidence>
<dbReference type="EMBL" id="AXZF01000018">
    <property type="protein sequence ID" value="ERT69571.1"/>
    <property type="molecule type" value="Genomic_DNA"/>
</dbReference>